<sequence length="795" mass="90766">MLVDVGEEVLPLTTSLEQRYSPYHNNDFHNNDDPVDDINNAEADSVCTEPSNSIKATYFNNACDDRGVGPSNISSFQQEDEQGRTQNSAIYSSENNISYPFKESNHITIRKKIPEWKLSDSDRTIESEHPPLRSLTVDHGEPPVQIRASPYKIPKPNDSDANLSSIIQQNNFCNTNLNTIGKQLARIENQFQKTTIVISSVSPVSSKSDSDKKLKEPIFKSFQVSKTSQKLVQESKSDFAKAIREQLDRIEAASSSSSKVQIALDTPQSSKIGSPPDLTIDNRPSALNQSRYNASSVYEWNIDGMSEYNILGLLQQMTMAANAYKTQSRTSNKAIAEILIAGFTGQLKGWWDHLLTKQQQLDILNAIQIDENRAPILDEFTNPIQDAVATLILTISLHFIGDPSHLRDKNAELLHNLRCRKLSEFQDYKTTFFTRLFLRDDANHITWKEKFLAGLPTLLGEKVRNSIKALYDNRIPYDELTYDCNGECSSKPHKRHYKSKSYRKPFQKFRESSYKKTQRPYKKPNFSKKKEFKPKHKAPFNYKEAICHKCGIKGHTVKYCRMNRRLHELGFDEEMLSKIAPLLIESSDSESSMSGDSDPLQVDELIDSDTSAYSSSDSETDSYLKKINVLTKDQETFLELVKHISDPNLQKEYLDKLLKTLDFNKTETSKIPIVKKSSYDLTEILDKKKIKKTAPNIQDLQKEIKEIKSEIKELKEKQKNDSETIQLLLQQQLQDNSVNESNSDNDDKNDQNLENIESVPNDFLFVLKQITTRKYLIKITLIFSNDFAIDAIAPF</sequence>
<dbReference type="Proteomes" id="UP000829398">
    <property type="component" value="Chromosome 1"/>
</dbReference>
<evidence type="ECO:0000313" key="1">
    <source>
        <dbReference type="EMBL" id="KAH9802204.1"/>
    </source>
</evidence>
<protein>
    <submittedName>
        <fullName evidence="1">Uncharacterized protein</fullName>
    </submittedName>
</protein>
<organism evidence="1 2">
    <name type="scientific">Citrus sinensis</name>
    <name type="common">Sweet orange</name>
    <name type="synonym">Citrus aurantium var. sinensis</name>
    <dbReference type="NCBI Taxonomy" id="2711"/>
    <lineage>
        <taxon>Eukaryota</taxon>
        <taxon>Viridiplantae</taxon>
        <taxon>Streptophyta</taxon>
        <taxon>Embryophyta</taxon>
        <taxon>Tracheophyta</taxon>
        <taxon>Spermatophyta</taxon>
        <taxon>Magnoliopsida</taxon>
        <taxon>eudicotyledons</taxon>
        <taxon>Gunneridae</taxon>
        <taxon>Pentapetalae</taxon>
        <taxon>rosids</taxon>
        <taxon>malvids</taxon>
        <taxon>Sapindales</taxon>
        <taxon>Rutaceae</taxon>
        <taxon>Aurantioideae</taxon>
        <taxon>Citrus</taxon>
    </lineage>
</organism>
<gene>
    <name evidence="1" type="ORF">KPL71_001287</name>
</gene>
<reference evidence="2" key="1">
    <citation type="journal article" date="2023" name="Hortic. Res.">
        <title>A chromosome-level phased genome enabling allele-level studies in sweet orange: a case study on citrus Huanglongbing tolerance.</title>
        <authorList>
            <person name="Wu B."/>
            <person name="Yu Q."/>
            <person name="Deng Z."/>
            <person name="Duan Y."/>
            <person name="Luo F."/>
            <person name="Gmitter F. Jr."/>
        </authorList>
    </citation>
    <scope>NUCLEOTIDE SEQUENCE [LARGE SCALE GENOMIC DNA]</scope>
    <source>
        <strain evidence="2">cv. Valencia</strain>
    </source>
</reference>
<proteinExistence type="predicted"/>
<accession>A0ACB8NXA5</accession>
<dbReference type="EMBL" id="CM039170">
    <property type="protein sequence ID" value="KAH9802204.1"/>
    <property type="molecule type" value="Genomic_DNA"/>
</dbReference>
<evidence type="ECO:0000313" key="2">
    <source>
        <dbReference type="Proteomes" id="UP000829398"/>
    </source>
</evidence>
<comment type="caution">
    <text evidence="1">The sequence shown here is derived from an EMBL/GenBank/DDBJ whole genome shotgun (WGS) entry which is preliminary data.</text>
</comment>
<keyword evidence="2" id="KW-1185">Reference proteome</keyword>
<name>A0ACB8NXA5_CITSI</name>